<proteinExistence type="predicted"/>
<dbReference type="Ensembl" id="ENSSMRT00000002086.1">
    <property type="protein sequence ID" value="ENSSMRP00000001733.1"/>
    <property type="gene ID" value="ENSSMRG00000001514.1"/>
</dbReference>
<protein>
    <submittedName>
        <fullName evidence="1">Otospiralin</fullName>
    </submittedName>
</protein>
<evidence type="ECO:0000313" key="1">
    <source>
        <dbReference type="Ensembl" id="ENSSMRP00000001733.1"/>
    </source>
</evidence>
<dbReference type="InterPro" id="IPR028224">
    <property type="entry name" value="Otospiralin"/>
</dbReference>
<dbReference type="GO" id="GO:0007605">
    <property type="term" value="P:sensory perception of sound"/>
    <property type="evidence" value="ECO:0007669"/>
    <property type="project" value="Ensembl"/>
</dbReference>
<name>A0A8D0B1X3_SALMN</name>
<reference evidence="1" key="2">
    <citation type="submission" date="2025-09" db="UniProtKB">
        <authorList>
            <consortium name="Ensembl"/>
        </authorList>
    </citation>
    <scope>IDENTIFICATION</scope>
</reference>
<sequence length="89" mass="10672">FYEEEILGRLLLYWTKPCALIQCLNFVADPYREPAHLPYWPFTNSDFWAYVEYFRTLGAYHRINEMARTFFAQHPLGNTFGYSVPDDEH</sequence>
<dbReference type="Pfam" id="PF15182">
    <property type="entry name" value="OTOS"/>
    <property type="match status" value="1"/>
</dbReference>
<accession>A0A8D0B1X3</accession>
<dbReference type="GeneTree" id="ENSGT00390000011600"/>
<dbReference type="AlphaFoldDB" id="A0A8D0B1X3"/>
<evidence type="ECO:0000313" key="2">
    <source>
        <dbReference type="Proteomes" id="UP000694421"/>
    </source>
</evidence>
<dbReference type="OMA" id="GAYEQIN"/>
<dbReference type="PANTHER" id="PTHR35073:SF1">
    <property type="entry name" value="OTOSPIRALIN"/>
    <property type="match status" value="1"/>
</dbReference>
<dbReference type="PANTHER" id="PTHR35073">
    <property type="entry name" value="OTOSPIRALIN"/>
    <property type="match status" value="1"/>
</dbReference>
<dbReference type="Proteomes" id="UP000694421">
    <property type="component" value="Unplaced"/>
</dbReference>
<organism evidence="1 2">
    <name type="scientific">Salvator merianae</name>
    <name type="common">Argentine black and white tegu</name>
    <name type="synonym">Tupinambis merianae</name>
    <dbReference type="NCBI Taxonomy" id="96440"/>
    <lineage>
        <taxon>Eukaryota</taxon>
        <taxon>Metazoa</taxon>
        <taxon>Chordata</taxon>
        <taxon>Craniata</taxon>
        <taxon>Vertebrata</taxon>
        <taxon>Euteleostomi</taxon>
        <taxon>Lepidosauria</taxon>
        <taxon>Squamata</taxon>
        <taxon>Bifurcata</taxon>
        <taxon>Unidentata</taxon>
        <taxon>Episquamata</taxon>
        <taxon>Laterata</taxon>
        <taxon>Teiioidea</taxon>
        <taxon>Teiidae</taxon>
        <taxon>Salvator</taxon>
    </lineage>
</organism>
<reference evidence="1" key="1">
    <citation type="submission" date="2025-08" db="UniProtKB">
        <authorList>
            <consortium name="Ensembl"/>
        </authorList>
    </citation>
    <scope>IDENTIFICATION</scope>
</reference>
<keyword evidence="2" id="KW-1185">Reference proteome</keyword>